<feature type="region of interest" description="Disordered" evidence="1">
    <location>
        <begin position="42"/>
        <end position="78"/>
    </location>
</feature>
<keyword evidence="3" id="KW-1185">Reference proteome</keyword>
<sequence length="266" mass="30250">MNLRKNELENEINPEQTRHILDTTRETRNQGVLLQKEVTKKIENHVTGHKRAHEEKPSNPPKKRKSGKKVGDTLPDGTKIEKPVPMKLMVIEKRINEAYEFWVKKFTSSDVNSYAQDQQNIFIFDGDMLDPAHTEIDVILKACSYIVEGLRKSLVVKQRWGESFCPLSINAGYKKGRKCDVRFLLPSGVDLGEWEFASNATPHKSIGDRCRSARINQSILNGLLNRNLTNGQVKKINVPFLQIAGTNGQMLIEDLTKGFYVVFPAF</sequence>
<evidence type="ECO:0000313" key="2">
    <source>
        <dbReference type="EMBL" id="CAG8577248.1"/>
    </source>
</evidence>
<evidence type="ECO:0000256" key="1">
    <source>
        <dbReference type="SAM" id="MobiDB-lite"/>
    </source>
</evidence>
<dbReference type="EMBL" id="CAJVPL010001557">
    <property type="protein sequence ID" value="CAG8577248.1"/>
    <property type="molecule type" value="Genomic_DNA"/>
</dbReference>
<dbReference type="AlphaFoldDB" id="A0A9N9BUS5"/>
<gene>
    <name evidence="2" type="ORF">AGERDE_LOCUS7942</name>
</gene>
<feature type="region of interest" description="Disordered" evidence="1">
    <location>
        <begin position="1"/>
        <end position="29"/>
    </location>
</feature>
<dbReference type="Proteomes" id="UP000789831">
    <property type="component" value="Unassembled WGS sequence"/>
</dbReference>
<protein>
    <submittedName>
        <fullName evidence="2">8828_t:CDS:1</fullName>
    </submittedName>
</protein>
<organism evidence="2 3">
    <name type="scientific">Ambispora gerdemannii</name>
    <dbReference type="NCBI Taxonomy" id="144530"/>
    <lineage>
        <taxon>Eukaryota</taxon>
        <taxon>Fungi</taxon>
        <taxon>Fungi incertae sedis</taxon>
        <taxon>Mucoromycota</taxon>
        <taxon>Glomeromycotina</taxon>
        <taxon>Glomeromycetes</taxon>
        <taxon>Archaeosporales</taxon>
        <taxon>Ambisporaceae</taxon>
        <taxon>Ambispora</taxon>
    </lineage>
</organism>
<evidence type="ECO:0000313" key="3">
    <source>
        <dbReference type="Proteomes" id="UP000789831"/>
    </source>
</evidence>
<comment type="caution">
    <text evidence="2">The sequence shown here is derived from an EMBL/GenBank/DDBJ whole genome shotgun (WGS) entry which is preliminary data.</text>
</comment>
<proteinExistence type="predicted"/>
<name>A0A9N9BUS5_9GLOM</name>
<feature type="compositionally biased region" description="Basic and acidic residues" evidence="1">
    <location>
        <begin position="42"/>
        <end position="57"/>
    </location>
</feature>
<reference evidence="2" key="1">
    <citation type="submission" date="2021-06" db="EMBL/GenBank/DDBJ databases">
        <authorList>
            <person name="Kallberg Y."/>
            <person name="Tangrot J."/>
            <person name="Rosling A."/>
        </authorList>
    </citation>
    <scope>NUCLEOTIDE SEQUENCE</scope>
    <source>
        <strain evidence="2">MT106</strain>
    </source>
</reference>
<feature type="compositionally biased region" description="Basic and acidic residues" evidence="1">
    <location>
        <begin position="16"/>
        <end position="28"/>
    </location>
</feature>
<accession>A0A9N9BUS5</accession>
<dbReference type="OrthoDB" id="2439721at2759"/>